<dbReference type="PROSITE" id="PS52002">
    <property type="entry name" value="SM"/>
    <property type="match status" value="1"/>
</dbReference>
<dbReference type="InterPro" id="IPR036291">
    <property type="entry name" value="NAD(P)-bd_dom_sf"/>
</dbReference>
<dbReference type="GO" id="GO:0005681">
    <property type="term" value="C:spliceosomal complex"/>
    <property type="evidence" value="ECO:0007669"/>
    <property type="project" value="UniProtKB-KW"/>
</dbReference>
<name>A0A2P6NZM1_9EUKA</name>
<evidence type="ECO:0000313" key="12">
    <source>
        <dbReference type="EMBL" id="PRP89406.1"/>
    </source>
</evidence>
<dbReference type="GO" id="GO:0003723">
    <property type="term" value="F:RNA binding"/>
    <property type="evidence" value="ECO:0007669"/>
    <property type="project" value="UniProtKB-KW"/>
</dbReference>
<dbReference type="InterPro" id="IPR010920">
    <property type="entry name" value="LSM_dom_sf"/>
</dbReference>
<dbReference type="FunCoup" id="A0A2P6NZM1">
    <property type="interactions" value="47"/>
</dbReference>
<dbReference type="Gene3D" id="2.30.30.100">
    <property type="match status" value="1"/>
</dbReference>
<evidence type="ECO:0000256" key="3">
    <source>
        <dbReference type="ARBA" id="ARBA00008903"/>
    </source>
</evidence>
<dbReference type="Pfam" id="PF01423">
    <property type="entry name" value="LSM"/>
    <property type="match status" value="1"/>
</dbReference>
<dbReference type="OrthoDB" id="409625at2759"/>
<evidence type="ECO:0000256" key="6">
    <source>
        <dbReference type="ARBA" id="ARBA00022884"/>
    </source>
</evidence>
<dbReference type="GO" id="GO:0000398">
    <property type="term" value="P:mRNA splicing, via spliceosome"/>
    <property type="evidence" value="ECO:0007669"/>
    <property type="project" value="InterPro"/>
</dbReference>
<dbReference type="Pfam" id="PF02423">
    <property type="entry name" value="OCD_Mu_crystall"/>
    <property type="match status" value="1"/>
</dbReference>
<gene>
    <name evidence="12" type="ORF">PROFUN_01269</name>
</gene>
<dbReference type="SUPFAM" id="SSF51735">
    <property type="entry name" value="NAD(P)-binding Rossmann-fold domains"/>
    <property type="match status" value="1"/>
</dbReference>
<evidence type="ECO:0000256" key="10">
    <source>
        <dbReference type="ARBA" id="ARBA00030144"/>
    </source>
</evidence>
<feature type="domain" description="Sm" evidence="11">
    <location>
        <begin position="364"/>
        <end position="436"/>
    </location>
</feature>
<organism evidence="12 13">
    <name type="scientific">Planoprotostelium fungivorum</name>
    <dbReference type="NCBI Taxonomy" id="1890364"/>
    <lineage>
        <taxon>Eukaryota</taxon>
        <taxon>Amoebozoa</taxon>
        <taxon>Evosea</taxon>
        <taxon>Variosea</taxon>
        <taxon>Cavosteliida</taxon>
        <taxon>Cavosteliaceae</taxon>
        <taxon>Planoprotostelium</taxon>
    </lineage>
</organism>
<dbReference type="InterPro" id="IPR003462">
    <property type="entry name" value="ODC_Mu_crystall"/>
</dbReference>
<evidence type="ECO:0000259" key="11">
    <source>
        <dbReference type="PROSITE" id="PS52002"/>
    </source>
</evidence>
<dbReference type="GO" id="GO:0005737">
    <property type="term" value="C:cytoplasm"/>
    <property type="evidence" value="ECO:0007669"/>
    <property type="project" value="TreeGrafter"/>
</dbReference>
<sequence length="439" mass="48401">MRVLSGEQVKRCIDIQESIEINRKAFIALFNGDAAVPQRIKVADDHGPTLFKPAIIKSGQGLGLKIVGVREANAKKGQPTVPATITLIDQESGALQCVMEATWLTALRTAAGSAAATEILARLDSKVLVVFGAGLQAELHISTILCVRSITQVHIINRTTERAKELSDRMRENHPDVQFTAGDFTSAGDILGQADIIVTATNTSKPLFDGSLLKKGAHINAVGSYTPDMQELDVKTISRCKVVLDDREALVAGDLHIPFTSGQLRETDIVVGTLGELLSKGRDFYERKEDTDVTLFKSVGTAVQDIFTARAVFIRAEREHIGTVEGVRVLEQFIRCRKFLEVGWHDLIWTQRSRPIARDMATVNPKPFLVGLTGKQVQVKLKWGMEYKGYLVSIDNYMNLQLANTEEIIEGKPPGNLGEVLIRCNNVLYIRGVEEEEKK</sequence>
<dbReference type="Gene3D" id="3.40.50.720">
    <property type="entry name" value="NAD(P)-binding Rossmann-like Domain"/>
    <property type="match status" value="1"/>
</dbReference>
<dbReference type="CDD" id="cd01722">
    <property type="entry name" value="Sm_F"/>
    <property type="match status" value="1"/>
</dbReference>
<keyword evidence="7" id="KW-0508">mRNA splicing</keyword>
<dbReference type="FunFam" id="2.30.30.100:FF:000011">
    <property type="entry name" value="small nuclear ribonucleoprotein F"/>
    <property type="match status" value="1"/>
</dbReference>
<dbReference type="InterPro" id="IPR047575">
    <property type="entry name" value="Sm"/>
</dbReference>
<dbReference type="Gene3D" id="3.30.1780.10">
    <property type="entry name" value="ornithine cyclodeaminase, domain 1"/>
    <property type="match status" value="1"/>
</dbReference>
<dbReference type="Proteomes" id="UP000241769">
    <property type="component" value="Unassembled WGS sequence"/>
</dbReference>
<dbReference type="FunFam" id="3.40.50.720:FF:000311">
    <property type="entry name" value="Ornithine cyclodeaminase"/>
    <property type="match status" value="1"/>
</dbReference>
<dbReference type="EMBL" id="MDYQ01000003">
    <property type="protein sequence ID" value="PRP89406.1"/>
    <property type="molecule type" value="Genomic_DNA"/>
</dbReference>
<keyword evidence="9" id="KW-0687">Ribonucleoprotein</keyword>
<comment type="subcellular location">
    <subcellularLocation>
        <location evidence="1">Nucleus</location>
    </subcellularLocation>
</comment>
<comment type="similarity">
    <text evidence="2">Belongs to the snRNP Sm proteins family. SmF/LSm6 subfamily.</text>
</comment>
<evidence type="ECO:0000256" key="7">
    <source>
        <dbReference type="ARBA" id="ARBA00023187"/>
    </source>
</evidence>
<evidence type="ECO:0000256" key="5">
    <source>
        <dbReference type="ARBA" id="ARBA00022728"/>
    </source>
</evidence>
<dbReference type="InterPro" id="IPR001163">
    <property type="entry name" value="Sm_dom_euk/arc"/>
</dbReference>
<dbReference type="PANTHER" id="PTHR13812">
    <property type="entry name" value="KETIMINE REDUCTASE MU-CRYSTALLIN"/>
    <property type="match status" value="1"/>
</dbReference>
<dbReference type="STRING" id="1890364.A0A2P6NZM1"/>
<reference evidence="12 13" key="1">
    <citation type="journal article" date="2018" name="Genome Biol. Evol.">
        <title>Multiple Roots of Fruiting Body Formation in Amoebozoa.</title>
        <authorList>
            <person name="Hillmann F."/>
            <person name="Forbes G."/>
            <person name="Novohradska S."/>
            <person name="Ferling I."/>
            <person name="Riege K."/>
            <person name="Groth M."/>
            <person name="Westermann M."/>
            <person name="Marz M."/>
            <person name="Spaller T."/>
            <person name="Winckler T."/>
            <person name="Schaap P."/>
            <person name="Glockner G."/>
        </authorList>
    </citation>
    <scope>NUCLEOTIDE SEQUENCE [LARGE SCALE GENOMIC DNA]</scope>
    <source>
        <strain evidence="12 13">Jena</strain>
    </source>
</reference>
<dbReference type="AlphaFoldDB" id="A0A2P6NZM1"/>
<evidence type="ECO:0000256" key="8">
    <source>
        <dbReference type="ARBA" id="ARBA00023242"/>
    </source>
</evidence>
<accession>A0A2P6NZM1</accession>
<evidence type="ECO:0000256" key="2">
    <source>
        <dbReference type="ARBA" id="ARBA00007927"/>
    </source>
</evidence>
<keyword evidence="4" id="KW-0507">mRNA processing</keyword>
<dbReference type="SMART" id="SM00651">
    <property type="entry name" value="Sm"/>
    <property type="match status" value="1"/>
</dbReference>
<dbReference type="InParanoid" id="A0A2P6NZM1"/>
<keyword evidence="13" id="KW-1185">Reference proteome</keyword>
<dbReference type="InterPro" id="IPR023401">
    <property type="entry name" value="ODC_N"/>
</dbReference>
<keyword evidence="5" id="KW-0747">Spliceosome</keyword>
<dbReference type="GO" id="GO:0019752">
    <property type="term" value="P:carboxylic acid metabolic process"/>
    <property type="evidence" value="ECO:0007669"/>
    <property type="project" value="UniProtKB-ARBA"/>
</dbReference>
<evidence type="ECO:0000256" key="4">
    <source>
        <dbReference type="ARBA" id="ARBA00022664"/>
    </source>
</evidence>
<evidence type="ECO:0000256" key="9">
    <source>
        <dbReference type="ARBA" id="ARBA00023274"/>
    </source>
</evidence>
<comment type="caution">
    <text evidence="12">The sequence shown here is derived from an EMBL/GenBank/DDBJ whole genome shotgun (WGS) entry which is preliminary data.</text>
</comment>
<comment type="similarity">
    <text evidence="3">Belongs to the ornithine cyclodeaminase/mu-crystallin family.</text>
</comment>
<dbReference type="PANTHER" id="PTHR13812:SF19">
    <property type="entry name" value="KETIMINE REDUCTASE MU-CRYSTALLIN"/>
    <property type="match status" value="1"/>
</dbReference>
<dbReference type="InterPro" id="IPR034100">
    <property type="entry name" value="Sm_F"/>
</dbReference>
<keyword evidence="8" id="KW-0539">Nucleus</keyword>
<keyword evidence="6" id="KW-0694">RNA-binding</keyword>
<evidence type="ECO:0000256" key="1">
    <source>
        <dbReference type="ARBA" id="ARBA00004123"/>
    </source>
</evidence>
<protein>
    <recommendedName>
        <fullName evidence="10">Sm protein F</fullName>
    </recommendedName>
</protein>
<evidence type="ECO:0000313" key="13">
    <source>
        <dbReference type="Proteomes" id="UP000241769"/>
    </source>
</evidence>
<dbReference type="SUPFAM" id="SSF50182">
    <property type="entry name" value="Sm-like ribonucleoproteins"/>
    <property type="match status" value="1"/>
</dbReference>
<dbReference type="GO" id="GO:0016491">
    <property type="term" value="F:oxidoreductase activity"/>
    <property type="evidence" value="ECO:0007669"/>
    <property type="project" value="UniProtKB-ARBA"/>
</dbReference>
<proteinExistence type="inferred from homology"/>